<evidence type="ECO:0000313" key="2">
    <source>
        <dbReference type="EMBL" id="HIR88656.1"/>
    </source>
</evidence>
<dbReference type="EMBL" id="DVHN01000079">
    <property type="protein sequence ID" value="HIR88656.1"/>
    <property type="molecule type" value="Genomic_DNA"/>
</dbReference>
<proteinExistence type="predicted"/>
<reference evidence="2" key="1">
    <citation type="submission" date="2020-10" db="EMBL/GenBank/DDBJ databases">
        <authorList>
            <person name="Gilroy R."/>
        </authorList>
    </citation>
    <scope>NUCLEOTIDE SEQUENCE</scope>
    <source>
        <strain evidence="2">ChiW13-3771</strain>
    </source>
</reference>
<dbReference type="Pfam" id="PF00004">
    <property type="entry name" value="AAA"/>
    <property type="match status" value="1"/>
</dbReference>
<evidence type="ECO:0000313" key="3">
    <source>
        <dbReference type="Proteomes" id="UP000824201"/>
    </source>
</evidence>
<dbReference type="AlphaFoldDB" id="A0A9D1EE21"/>
<protein>
    <submittedName>
        <fullName evidence="2">AAA family ATPase</fullName>
    </submittedName>
</protein>
<reference evidence="2" key="2">
    <citation type="journal article" date="2021" name="PeerJ">
        <title>Extensive microbial diversity within the chicken gut microbiome revealed by metagenomics and culture.</title>
        <authorList>
            <person name="Gilroy R."/>
            <person name="Ravi A."/>
            <person name="Getino M."/>
            <person name="Pursley I."/>
            <person name="Horton D.L."/>
            <person name="Alikhan N.F."/>
            <person name="Baker D."/>
            <person name="Gharbi K."/>
            <person name="Hall N."/>
            <person name="Watson M."/>
            <person name="Adriaenssens E.M."/>
            <person name="Foster-Nyarko E."/>
            <person name="Jarju S."/>
            <person name="Secka A."/>
            <person name="Antonio M."/>
            <person name="Oren A."/>
            <person name="Chaudhuri R.R."/>
            <person name="La Ragione R."/>
            <person name="Hildebrand F."/>
            <person name="Pallen M.J."/>
        </authorList>
    </citation>
    <scope>NUCLEOTIDE SEQUENCE</scope>
    <source>
        <strain evidence="2">ChiW13-3771</strain>
    </source>
</reference>
<dbReference type="GO" id="GO:0016887">
    <property type="term" value="F:ATP hydrolysis activity"/>
    <property type="evidence" value="ECO:0007669"/>
    <property type="project" value="InterPro"/>
</dbReference>
<dbReference type="SUPFAM" id="SSF52540">
    <property type="entry name" value="P-loop containing nucleoside triphosphate hydrolases"/>
    <property type="match status" value="2"/>
</dbReference>
<dbReference type="InterPro" id="IPR003593">
    <property type="entry name" value="AAA+_ATPase"/>
</dbReference>
<evidence type="ECO:0000259" key="1">
    <source>
        <dbReference type="SMART" id="SM00382"/>
    </source>
</evidence>
<name>A0A9D1EE21_9FIRM</name>
<dbReference type="Proteomes" id="UP000824201">
    <property type="component" value="Unassembled WGS sequence"/>
</dbReference>
<dbReference type="InterPro" id="IPR003959">
    <property type="entry name" value="ATPase_AAA_core"/>
</dbReference>
<dbReference type="SMART" id="SM00382">
    <property type="entry name" value="AAA"/>
    <property type="match status" value="1"/>
</dbReference>
<dbReference type="GO" id="GO:0005524">
    <property type="term" value="F:ATP binding"/>
    <property type="evidence" value="ECO:0007669"/>
    <property type="project" value="InterPro"/>
</dbReference>
<comment type="caution">
    <text evidence="2">The sequence shown here is derived from an EMBL/GenBank/DDBJ whole genome shotgun (WGS) entry which is preliminary data.</text>
</comment>
<dbReference type="InterPro" id="IPR027417">
    <property type="entry name" value="P-loop_NTPase"/>
</dbReference>
<dbReference type="Gene3D" id="3.40.50.300">
    <property type="entry name" value="P-loop containing nucleotide triphosphate hydrolases"/>
    <property type="match status" value="1"/>
</dbReference>
<accession>A0A9D1EE21</accession>
<gene>
    <name evidence="2" type="ORF">IAC96_06870</name>
</gene>
<dbReference type="CDD" id="cd00009">
    <property type="entry name" value="AAA"/>
    <property type="match status" value="1"/>
</dbReference>
<organism evidence="2 3">
    <name type="scientific">Candidatus Fimimorpha faecalis</name>
    <dbReference type="NCBI Taxonomy" id="2840824"/>
    <lineage>
        <taxon>Bacteria</taxon>
        <taxon>Bacillati</taxon>
        <taxon>Bacillota</taxon>
        <taxon>Clostridia</taxon>
        <taxon>Eubacteriales</taxon>
        <taxon>Candidatus Fimimorpha</taxon>
    </lineage>
</organism>
<sequence length="513" mass="59611">MNIKQAKIEIKQAIKAYLSKDIFGEYRIPVVKQRPILLIGAPGIGKTAIMEQVARECKIGLVSYTMTHHTRQTAIGLPFIKEKQYGGETYSTTEYTMSEIIAAVYEQMEKTGLKEGILFLDEINCVSETLAPTMLQFLQYKTFGNHQLPAGWVIVTAGNPPEYNKSVREFDLVTLDRVKKIEIEENFTVWKEYAYEQDIHGAILSYLEIKKEHFYDIQTTVDGKIFVTARGWEDLSRMMETYEELNIPITESLIVQYLQHPAIAKDFANYLDLYKKYQDIYHVDEVLKGNWNTAIKQRLEQAAFDEKLSVIGLMLDRLSSNMMEADGMDQVTTEVFAYLKQWKMNLHRPSYESYSGQDMIEMIIKQQTDKAQSQKKAGLLDRRGWQIQMQITKQLEQYEKQVNSLNETTAQAAFDFVKTKFQDLVAERREIISSVKQQLDMAFLFMEEVFGDSQEMVIFLTELSANPFATRFISQNGCEAYYRHNRELLFYEKQKSILEDIEALKKEEQLELL</sequence>
<feature type="domain" description="AAA+ ATPase" evidence="1">
    <location>
        <begin position="32"/>
        <end position="188"/>
    </location>
</feature>